<dbReference type="SUPFAM" id="SSF143100">
    <property type="entry name" value="TTHA1013/TTHA0281-like"/>
    <property type="match status" value="1"/>
</dbReference>
<dbReference type="InterPro" id="IPR035069">
    <property type="entry name" value="TTHA1013/TTHA0281-like"/>
</dbReference>
<proteinExistence type="predicted"/>
<name>A0A812F3G3_9ARCH</name>
<evidence type="ECO:0008006" key="3">
    <source>
        <dbReference type="Google" id="ProtNLM"/>
    </source>
</evidence>
<gene>
    <name evidence="1" type="ORF">NUZ5A_50273</name>
</gene>
<dbReference type="Gene3D" id="3.30.160.250">
    <property type="match status" value="1"/>
</dbReference>
<dbReference type="RefSeq" id="WP_205099178.1">
    <property type="nucleotide sequence ID" value="NZ_CAJNAQ010000005.1"/>
</dbReference>
<dbReference type="Proteomes" id="UP000655759">
    <property type="component" value="Unassembled WGS sequence"/>
</dbReference>
<evidence type="ECO:0000313" key="1">
    <source>
        <dbReference type="EMBL" id="CAE6494341.1"/>
    </source>
</evidence>
<dbReference type="EMBL" id="CAJNAQ010000005">
    <property type="protein sequence ID" value="CAE6494341.1"/>
    <property type="molecule type" value="Genomic_DNA"/>
</dbReference>
<sequence length="67" mass="7642">MPEKRDYNILIKKDGKFYYGQCLEIPQARGQGNTKTEAIEDTKKAIKLCKSYLESKKKSSKLVTVSV</sequence>
<evidence type="ECO:0000313" key="2">
    <source>
        <dbReference type="Proteomes" id="UP000655759"/>
    </source>
</evidence>
<accession>A0A812F3G3</accession>
<dbReference type="AlphaFoldDB" id="A0A812F3G3"/>
<organism evidence="1 2">
    <name type="scientific">Candidatus Nitrosotenuis uzonensis</name>
    <dbReference type="NCBI Taxonomy" id="1407055"/>
    <lineage>
        <taxon>Archaea</taxon>
        <taxon>Nitrososphaerota</taxon>
        <taxon>Candidatus Nitrosotenuis</taxon>
    </lineage>
</organism>
<comment type="caution">
    <text evidence="1">The sequence shown here is derived from an EMBL/GenBank/DDBJ whole genome shotgun (WGS) entry which is preliminary data.</text>
</comment>
<reference evidence="1" key="1">
    <citation type="submission" date="2021-02" db="EMBL/GenBank/DDBJ databases">
        <authorList>
            <person name="Han P."/>
        </authorList>
    </citation>
    <scope>NUCLEOTIDE SEQUENCE</scope>
    <source>
        <strain evidence="1">Candidatus Nitrosotenuis uzonensis 5A</strain>
    </source>
</reference>
<protein>
    <recommendedName>
        <fullName evidence="3">HicB-like antitoxin of toxin-antitoxin system domain-containing protein</fullName>
    </recommendedName>
</protein>